<evidence type="ECO:0000313" key="1">
    <source>
        <dbReference type="EMBL" id="KAH6921724.1"/>
    </source>
</evidence>
<protein>
    <submittedName>
        <fullName evidence="1">Uncharacterized protein</fullName>
    </submittedName>
</protein>
<keyword evidence="2" id="KW-1185">Reference proteome</keyword>
<name>A0ACB7RK18_HYAAI</name>
<organism evidence="1 2">
    <name type="scientific">Hyalomma asiaticum</name>
    <name type="common">Tick</name>
    <dbReference type="NCBI Taxonomy" id="266040"/>
    <lineage>
        <taxon>Eukaryota</taxon>
        <taxon>Metazoa</taxon>
        <taxon>Ecdysozoa</taxon>
        <taxon>Arthropoda</taxon>
        <taxon>Chelicerata</taxon>
        <taxon>Arachnida</taxon>
        <taxon>Acari</taxon>
        <taxon>Parasitiformes</taxon>
        <taxon>Ixodida</taxon>
        <taxon>Ixodoidea</taxon>
        <taxon>Ixodidae</taxon>
        <taxon>Hyalomminae</taxon>
        <taxon>Hyalomma</taxon>
    </lineage>
</organism>
<dbReference type="EMBL" id="CM023489">
    <property type="protein sequence ID" value="KAH6921724.1"/>
    <property type="molecule type" value="Genomic_DNA"/>
</dbReference>
<gene>
    <name evidence="1" type="ORF">HPB50_004366</name>
</gene>
<reference evidence="1" key="1">
    <citation type="submission" date="2020-05" db="EMBL/GenBank/DDBJ databases">
        <title>Large-scale comparative analyses of tick genomes elucidate their genetic diversity and vector capacities.</title>
        <authorList>
            <person name="Jia N."/>
            <person name="Wang J."/>
            <person name="Shi W."/>
            <person name="Du L."/>
            <person name="Sun Y."/>
            <person name="Zhan W."/>
            <person name="Jiang J."/>
            <person name="Wang Q."/>
            <person name="Zhang B."/>
            <person name="Ji P."/>
            <person name="Sakyi L.B."/>
            <person name="Cui X."/>
            <person name="Yuan T."/>
            <person name="Jiang B."/>
            <person name="Yang W."/>
            <person name="Lam T.T.-Y."/>
            <person name="Chang Q."/>
            <person name="Ding S."/>
            <person name="Wang X."/>
            <person name="Zhu J."/>
            <person name="Ruan X."/>
            <person name="Zhao L."/>
            <person name="Wei J."/>
            <person name="Que T."/>
            <person name="Du C."/>
            <person name="Cheng J."/>
            <person name="Dai P."/>
            <person name="Han X."/>
            <person name="Huang E."/>
            <person name="Gao Y."/>
            <person name="Liu J."/>
            <person name="Shao H."/>
            <person name="Ye R."/>
            <person name="Li L."/>
            <person name="Wei W."/>
            <person name="Wang X."/>
            <person name="Wang C."/>
            <person name="Yang T."/>
            <person name="Huo Q."/>
            <person name="Li W."/>
            <person name="Guo W."/>
            <person name="Chen H."/>
            <person name="Zhou L."/>
            <person name="Ni X."/>
            <person name="Tian J."/>
            <person name="Zhou Y."/>
            <person name="Sheng Y."/>
            <person name="Liu T."/>
            <person name="Pan Y."/>
            <person name="Xia L."/>
            <person name="Li J."/>
            <person name="Zhao F."/>
            <person name="Cao W."/>
        </authorList>
    </citation>
    <scope>NUCLEOTIDE SEQUENCE</scope>
    <source>
        <strain evidence="1">Hyas-2018</strain>
    </source>
</reference>
<dbReference type="Proteomes" id="UP000821845">
    <property type="component" value="Chromosome 9"/>
</dbReference>
<proteinExistence type="predicted"/>
<evidence type="ECO:0000313" key="2">
    <source>
        <dbReference type="Proteomes" id="UP000821845"/>
    </source>
</evidence>
<accession>A0ACB7RK18</accession>
<comment type="caution">
    <text evidence="1">The sequence shown here is derived from an EMBL/GenBank/DDBJ whole genome shotgun (WGS) entry which is preliminary data.</text>
</comment>
<sequence length="125" mass="13530">MNRSPINASQPSPDHQRANPVELTPVHQRSSRRIRGCSTMFSTEPRAYPLARGSLRSMATFSPRAFYGGAFSESEDDFSEEENYVPPSESDDSDSTEVSDEDDDDGGGRTAAPAVPPQPHPTACG</sequence>